<keyword evidence="7 8" id="KW-0472">Membrane</keyword>
<evidence type="ECO:0000256" key="3">
    <source>
        <dbReference type="ARBA" id="ARBA00022676"/>
    </source>
</evidence>
<dbReference type="Proteomes" id="UP000007599">
    <property type="component" value="Chromosome I"/>
</dbReference>
<evidence type="ECO:0000256" key="5">
    <source>
        <dbReference type="ARBA" id="ARBA00022692"/>
    </source>
</evidence>
<keyword evidence="10" id="KW-1185">Reference proteome</keyword>
<evidence type="ECO:0008006" key="11">
    <source>
        <dbReference type="Google" id="ProtNLM"/>
    </source>
</evidence>
<evidence type="ECO:0000256" key="6">
    <source>
        <dbReference type="ARBA" id="ARBA00022989"/>
    </source>
</evidence>
<organism evidence="9 10">
    <name type="scientific">Flavobacterium indicum (strain DSM 17447 / CIP 109464 / GPTSA100-9)</name>
    <dbReference type="NCBI Taxonomy" id="1094466"/>
    <lineage>
        <taxon>Bacteria</taxon>
        <taxon>Pseudomonadati</taxon>
        <taxon>Bacteroidota</taxon>
        <taxon>Flavobacteriia</taxon>
        <taxon>Flavobacteriales</taxon>
        <taxon>Flavobacteriaceae</taxon>
        <taxon>Flavobacterium</taxon>
    </lineage>
</organism>
<keyword evidence="4" id="KW-0808">Transferase</keyword>
<name>H8XU24_FLAIG</name>
<proteinExistence type="predicted"/>
<keyword evidence="5 8" id="KW-0812">Transmembrane</keyword>
<dbReference type="AlphaFoldDB" id="H8XU24"/>
<evidence type="ECO:0000256" key="7">
    <source>
        <dbReference type="ARBA" id="ARBA00023136"/>
    </source>
</evidence>
<dbReference type="InterPro" id="IPR050297">
    <property type="entry name" value="LipidA_mod_glycosyltrf_83"/>
</dbReference>
<accession>H8XU24</accession>
<feature type="transmembrane region" description="Helical" evidence="8">
    <location>
        <begin position="144"/>
        <end position="174"/>
    </location>
</feature>
<feature type="transmembrane region" description="Helical" evidence="8">
    <location>
        <begin position="318"/>
        <end position="338"/>
    </location>
</feature>
<feature type="transmembrane region" description="Helical" evidence="8">
    <location>
        <begin position="95"/>
        <end position="124"/>
    </location>
</feature>
<feature type="transmembrane region" description="Helical" evidence="8">
    <location>
        <begin position="186"/>
        <end position="206"/>
    </location>
</feature>
<evidence type="ECO:0000256" key="1">
    <source>
        <dbReference type="ARBA" id="ARBA00004651"/>
    </source>
</evidence>
<reference evidence="10" key="2">
    <citation type="submission" date="2012-03" db="EMBL/GenBank/DDBJ databases">
        <title>Complete genome sequence of Flavobacterium indicum GPTSA100-9T, isolated from warm spring water.</title>
        <authorList>
            <person name="Barbier P."/>
            <person name="Houel A."/>
            <person name="Loux V."/>
            <person name="Poulain J."/>
            <person name="Bernardet J.-F."/>
            <person name="Touchon M."/>
            <person name="Duchaud E."/>
        </authorList>
    </citation>
    <scope>NUCLEOTIDE SEQUENCE [LARGE SCALE GENOMIC DNA]</scope>
    <source>
        <strain evidence="10">DSM 17447 / CIP 109464 / GPTSA100-9</strain>
    </source>
</reference>
<dbReference type="PATRIC" id="fig|1094466.5.peg.1784"/>
<dbReference type="GO" id="GO:0005886">
    <property type="term" value="C:plasma membrane"/>
    <property type="evidence" value="ECO:0007669"/>
    <property type="project" value="UniProtKB-SubCell"/>
</dbReference>
<evidence type="ECO:0000313" key="9">
    <source>
        <dbReference type="EMBL" id="CCG53754.1"/>
    </source>
</evidence>
<protein>
    <recommendedName>
        <fullName evidence="11">Glycosyltransferase RgtA/B/C/D-like domain-containing protein</fullName>
    </recommendedName>
</protein>
<dbReference type="STRING" id="1094466.KQS_09100"/>
<evidence type="ECO:0000256" key="2">
    <source>
        <dbReference type="ARBA" id="ARBA00022475"/>
    </source>
</evidence>
<dbReference type="KEGG" id="fin:KQS_09100"/>
<dbReference type="PANTHER" id="PTHR33908">
    <property type="entry name" value="MANNOSYLTRANSFERASE YKCB-RELATED"/>
    <property type="match status" value="1"/>
</dbReference>
<dbReference type="PANTHER" id="PTHR33908:SF11">
    <property type="entry name" value="MEMBRANE PROTEIN"/>
    <property type="match status" value="1"/>
</dbReference>
<evidence type="ECO:0000256" key="8">
    <source>
        <dbReference type="SAM" id="Phobius"/>
    </source>
</evidence>
<evidence type="ECO:0000256" key="4">
    <source>
        <dbReference type="ARBA" id="ARBA00022679"/>
    </source>
</evidence>
<keyword evidence="3" id="KW-0328">Glycosyltransferase</keyword>
<keyword evidence="6 8" id="KW-1133">Transmembrane helix</keyword>
<feature type="transmembrane region" description="Helical" evidence="8">
    <location>
        <begin position="369"/>
        <end position="386"/>
    </location>
</feature>
<dbReference type="EMBL" id="HE774682">
    <property type="protein sequence ID" value="CCG53754.1"/>
    <property type="molecule type" value="Genomic_DNA"/>
</dbReference>
<reference evidence="9 10" key="1">
    <citation type="journal article" date="2012" name="J. Bacteriol.">
        <title>Complete Genome Sequence of Flavobacterium indicum GPSTA100-9T, Isolated from Warm Spring Water.</title>
        <authorList>
            <person name="Barbier P."/>
            <person name="Houel A."/>
            <person name="Loux V."/>
            <person name="Poulain J."/>
            <person name="Bernardet J.F."/>
            <person name="Touchon M."/>
            <person name="Duchaud E."/>
        </authorList>
    </citation>
    <scope>NUCLEOTIDE SEQUENCE [LARGE SCALE GENOMIC DNA]</scope>
    <source>
        <strain evidence="10">DSM 17447 / CIP 109464 / GPTSA100-9</strain>
    </source>
</reference>
<dbReference type="GO" id="GO:0016763">
    <property type="term" value="F:pentosyltransferase activity"/>
    <property type="evidence" value="ECO:0007669"/>
    <property type="project" value="TreeGrafter"/>
</dbReference>
<evidence type="ECO:0000313" key="10">
    <source>
        <dbReference type="Proteomes" id="UP000007599"/>
    </source>
</evidence>
<dbReference type="GO" id="GO:0009103">
    <property type="term" value="P:lipopolysaccharide biosynthetic process"/>
    <property type="evidence" value="ECO:0007669"/>
    <property type="project" value="UniProtKB-ARBA"/>
</dbReference>
<sequence>MILVIIVISCQLLNQNYKFPDSYSYLLACKELYFNFKLNDHRPFLFSLIYGIPLLFTKNIESLFLWSLILNILFWFATINLLYKSLLSFTSPKIAFIASLLFSISIGNIFIIFHLLTETIFTFITILIVYQLINYSKDKEIKPLIYALSVLILACLIKPLSLGIVLICIIFYYNDILKITKSRYSIVLYFSILLFLIQLIGMKVTYGTFTLSYIDNSTYYNYLGTKADCYKNKEVFIQGKNKRVLETKNLSHQEMKKLAKKDFYNQLENNKLNLIKAYFSNLFINSTKGSASVHGCKNINKTSYFDAFQFTFKVISKIQNIFLTLLGILTSFIILYNYKTNTKSILFVAFTILYCIGVSAISTDQGDRFHIILYPLIILQTTNIIIRWKQKFYIP</sequence>
<comment type="subcellular location">
    <subcellularLocation>
        <location evidence="1">Cell membrane</location>
        <topology evidence="1">Multi-pass membrane protein</topology>
    </subcellularLocation>
</comment>
<dbReference type="HOGENOM" id="CLU_660139_0_0_10"/>
<feature type="transmembrane region" description="Helical" evidence="8">
    <location>
        <begin position="63"/>
        <end position="83"/>
    </location>
</feature>
<feature type="transmembrane region" description="Helical" evidence="8">
    <location>
        <begin position="345"/>
        <end position="363"/>
    </location>
</feature>
<gene>
    <name evidence="9" type="ordered locus">KQS_09100</name>
</gene>
<keyword evidence="2" id="KW-1003">Cell membrane</keyword>